<sequence>MKEANKDYLHFDNDIIQKGIANNLISFNNENTRIIYNAKTEKSYNYKDPEEKIRASVFIKLVVDFGYNAKDIDFEVRVPRRTPEDLADIVVYEKGKDTQPYLVVECKKDGISDSQFEQAIEQVFGNANSLGAKYSWVVAGNTDTAFDVKNFNSMEREKNVISQIPVSYGQAPKYRFKKEKKSSKENRNSLKIVSREELIKTLEKCHDTVWQGGKLNPSDAFDEVSKILFCKLQDEKKTAVSEFYKFQVGTHEESSDIAERIHGIYKEGKEQDPNVFSENIKLEDDIIYKTVEHLQSININKTDLDSKGVAFERFMGDFFKGKMGQYFTPRNIVDFCVKMLFIKQNERVLDPACGSGGFLLHAMDLIRKEAESNYDDEKEIYSYWHDFASKNLFGIEINEQIARVCKMNMIIHDDGHTNIISADSLDNIEKHTKINSQFKKENFDIILTNPPFGAKVLINEKKYLKDYQLGLNNGKERAAQSTEVLFIERCFEYLKEGGRMAIVLPDGILTNATLQYVRDFIMNNFKINAIVSIPQTAFSHYGAGVKCSLLFLTKSTKNKEDCDIFMAQAEYVGYDATGREIEQNDLNEIFNNYKNFIEKKNFKLNDKCFLIKFNKLKNSRLDVSYSISKDIFNNYSTISDYCGIFGGKRIPIGHKFVEKSKFRYLKVDNIDAYGFIDNYKMPYISEETFSIIKNFMVKNGDIIISIAGTIGKVSLINNIPDNTILTENCAKIIINDKNNLNSAYLSELLKLDIMQKYIKENQIQTTIPKLSLQRLRNLKIPLPPLEEQESIANIMKKAYLKKEEFEKEADKLLNSIDEYLLKELGINLPKKETDLKNRISYTVKLSEIKGNRFDCEYHQIYYKEFENAIKNAKYKTVKLKEKIFINSQLEDTSKYEFINYIDLSCIEKEKGIIIDTIFMNKDFPSRARQRVGKGDLLVSTLSGSMKAIAIVEEDKENLIASTGFFVIKETDKDLLKYFLISILRTNLFQELLKREARGAIMSSINCNDFLNIEIPLPPIEIQQKIVNEINERKQKALRLQKEAKETLENAKSQVERIIF</sequence>
<dbReference type="GO" id="GO:0003677">
    <property type="term" value="F:DNA binding"/>
    <property type="evidence" value="ECO:0007669"/>
    <property type="project" value="UniProtKB-KW"/>
</dbReference>
<feature type="domain" description="Type I restriction modification DNA specificity" evidence="6">
    <location>
        <begin position="656"/>
        <end position="807"/>
    </location>
</feature>
<proteinExistence type="inferred from homology"/>
<evidence type="ECO:0000313" key="10">
    <source>
        <dbReference type="Proteomes" id="UP000324574"/>
    </source>
</evidence>
<dbReference type="PRINTS" id="PR00507">
    <property type="entry name" value="N12N6MTFRASE"/>
</dbReference>
<reference evidence="9 10" key="1">
    <citation type="journal article" date="1992" name="Lakartidningen">
        <title>[Penicillin V and not amoxicillin is the first choice preparation in acute otitis].</title>
        <authorList>
            <person name="Kamme C."/>
            <person name="Lundgren K."/>
            <person name="Prellner K."/>
        </authorList>
    </citation>
    <scope>NUCLEOTIDE SEQUENCE [LARGE SCALE GENOMIC DNA]</scope>
    <source>
        <strain evidence="9 10">PC3714II</strain>
    </source>
</reference>
<feature type="domain" description="Type I restriction enzyme R protein N-terminal" evidence="8">
    <location>
        <begin position="49"/>
        <end position="165"/>
    </location>
</feature>
<gene>
    <name evidence="9" type="ORF">EPJ70_12420</name>
</gene>
<evidence type="ECO:0000256" key="3">
    <source>
        <dbReference type="ARBA" id="ARBA00022747"/>
    </source>
</evidence>
<dbReference type="CDD" id="cd17256">
    <property type="entry name" value="RMtype1_S_EcoJA65PI-TRD1-CR1_like"/>
    <property type="match status" value="1"/>
</dbReference>
<dbReference type="InterPro" id="IPR029464">
    <property type="entry name" value="HSDR_N"/>
</dbReference>
<dbReference type="Pfam" id="PF02384">
    <property type="entry name" value="N6_Mtase"/>
    <property type="match status" value="1"/>
</dbReference>
<accession>A0A5C8F0P3</accession>
<comment type="similarity">
    <text evidence="1">Belongs to the N(4)/N(6)-methyltransferase family.</text>
</comment>
<evidence type="ECO:0000259" key="6">
    <source>
        <dbReference type="Pfam" id="PF01420"/>
    </source>
</evidence>
<dbReference type="GO" id="GO:0008170">
    <property type="term" value="F:N-methyltransferase activity"/>
    <property type="evidence" value="ECO:0007669"/>
    <property type="project" value="InterPro"/>
</dbReference>
<dbReference type="EMBL" id="SAYG01000018">
    <property type="protein sequence ID" value="TXJ42741.1"/>
    <property type="molecule type" value="Genomic_DNA"/>
</dbReference>
<comment type="similarity">
    <text evidence="2">Belongs to the type-I restriction system S methylase family.</text>
</comment>
<keyword evidence="5" id="KW-0175">Coiled coil</keyword>
<dbReference type="AlphaFoldDB" id="A0A5C8F0P3"/>
<evidence type="ECO:0000313" key="9">
    <source>
        <dbReference type="EMBL" id="TXJ42741.1"/>
    </source>
</evidence>
<name>A0A5C8F0P3_9SPIR</name>
<dbReference type="InterPro" id="IPR002052">
    <property type="entry name" value="DNA_methylase_N6_adenine_CS"/>
</dbReference>
<dbReference type="InterPro" id="IPR052916">
    <property type="entry name" value="Type-I_RE_MTase_Subunit"/>
</dbReference>
<evidence type="ECO:0000256" key="1">
    <source>
        <dbReference type="ARBA" id="ARBA00006594"/>
    </source>
</evidence>
<dbReference type="Gene3D" id="3.40.50.150">
    <property type="entry name" value="Vaccinia Virus protein VP39"/>
    <property type="match status" value="1"/>
</dbReference>
<dbReference type="Pfam" id="PF01420">
    <property type="entry name" value="Methylase_S"/>
    <property type="match status" value="2"/>
</dbReference>
<evidence type="ECO:0000256" key="2">
    <source>
        <dbReference type="ARBA" id="ARBA00010923"/>
    </source>
</evidence>
<dbReference type="SUPFAM" id="SSF116734">
    <property type="entry name" value="DNA methylase specificity domain"/>
    <property type="match status" value="2"/>
</dbReference>
<dbReference type="PANTHER" id="PTHR42998:SF1">
    <property type="entry name" value="TYPE I RESTRICTION ENZYME HINDI METHYLASE SUBUNIT"/>
    <property type="match status" value="1"/>
</dbReference>
<dbReference type="InterPro" id="IPR000055">
    <property type="entry name" value="Restrct_endonuc_typeI_TRD"/>
</dbReference>
<dbReference type="PANTHER" id="PTHR42998">
    <property type="entry name" value="TYPE I RESTRICTION ENZYME HINDVIIP M PROTEIN-RELATED"/>
    <property type="match status" value="1"/>
</dbReference>
<dbReference type="RefSeq" id="WP_147527673.1">
    <property type="nucleotide sequence ID" value="NZ_SAYG01000018.1"/>
</dbReference>
<protein>
    <submittedName>
        <fullName evidence="9">Uncharacterized protein</fullName>
    </submittedName>
</protein>
<dbReference type="GO" id="GO:0009307">
    <property type="term" value="P:DNA restriction-modification system"/>
    <property type="evidence" value="ECO:0007669"/>
    <property type="project" value="UniProtKB-KW"/>
</dbReference>
<dbReference type="CDD" id="cd02440">
    <property type="entry name" value="AdoMet_MTases"/>
    <property type="match status" value="1"/>
</dbReference>
<dbReference type="Pfam" id="PF13588">
    <property type="entry name" value="HSDR_N_2"/>
    <property type="match status" value="1"/>
</dbReference>
<dbReference type="GO" id="GO:0032259">
    <property type="term" value="P:methylation"/>
    <property type="evidence" value="ECO:0007669"/>
    <property type="project" value="InterPro"/>
</dbReference>
<evidence type="ECO:0000256" key="5">
    <source>
        <dbReference type="SAM" id="Coils"/>
    </source>
</evidence>
<comment type="caution">
    <text evidence="9">The sequence shown here is derived from an EMBL/GenBank/DDBJ whole genome shotgun (WGS) entry which is preliminary data.</text>
</comment>
<evidence type="ECO:0000259" key="8">
    <source>
        <dbReference type="Pfam" id="PF13588"/>
    </source>
</evidence>
<dbReference type="InterPro" id="IPR029063">
    <property type="entry name" value="SAM-dependent_MTases_sf"/>
</dbReference>
<organism evidence="9 10">
    <name type="scientific">Brachyspira aalborgi</name>
    <dbReference type="NCBI Taxonomy" id="29522"/>
    <lineage>
        <taxon>Bacteria</taxon>
        <taxon>Pseudomonadati</taxon>
        <taxon>Spirochaetota</taxon>
        <taxon>Spirochaetia</taxon>
        <taxon>Brachyspirales</taxon>
        <taxon>Brachyspiraceae</taxon>
        <taxon>Brachyspira</taxon>
    </lineage>
</organism>
<dbReference type="Gene3D" id="3.90.220.20">
    <property type="entry name" value="DNA methylase specificity domains"/>
    <property type="match status" value="2"/>
</dbReference>
<dbReference type="InterPro" id="IPR003356">
    <property type="entry name" value="DNA_methylase_A-5"/>
</dbReference>
<dbReference type="SUPFAM" id="SSF53335">
    <property type="entry name" value="S-adenosyl-L-methionine-dependent methyltransferases"/>
    <property type="match status" value="1"/>
</dbReference>
<feature type="coiled-coil region" evidence="5">
    <location>
        <begin position="795"/>
        <end position="822"/>
    </location>
</feature>
<feature type="domain" description="DNA methylase adenine-specific" evidence="7">
    <location>
        <begin position="305"/>
        <end position="603"/>
    </location>
</feature>
<feature type="domain" description="Type I restriction modification DNA specificity" evidence="6">
    <location>
        <begin position="882"/>
        <end position="1048"/>
    </location>
</feature>
<feature type="coiled-coil region" evidence="5">
    <location>
        <begin position="1026"/>
        <end position="1057"/>
    </location>
</feature>
<evidence type="ECO:0000256" key="4">
    <source>
        <dbReference type="ARBA" id="ARBA00023125"/>
    </source>
</evidence>
<evidence type="ECO:0000259" key="7">
    <source>
        <dbReference type="Pfam" id="PF02384"/>
    </source>
</evidence>
<dbReference type="Proteomes" id="UP000324574">
    <property type="component" value="Unassembled WGS sequence"/>
</dbReference>
<dbReference type="PROSITE" id="PS00092">
    <property type="entry name" value="N6_MTASE"/>
    <property type="match status" value="1"/>
</dbReference>
<keyword evidence="3" id="KW-0680">Restriction system</keyword>
<keyword evidence="4" id="KW-0238">DNA-binding</keyword>
<dbReference type="InterPro" id="IPR044946">
    <property type="entry name" value="Restrct_endonuc_typeI_TRD_sf"/>
</dbReference>